<accession>A0A6V7V1Q2</accession>
<comment type="caution">
    <text evidence="1">The sequence shown here is derived from an EMBL/GenBank/DDBJ whole genome shotgun (WGS) entry which is preliminary data.</text>
</comment>
<proteinExistence type="predicted"/>
<dbReference type="Proteomes" id="UP000580250">
    <property type="component" value="Unassembled WGS sequence"/>
</dbReference>
<name>A0A6V7V1Q2_MELEN</name>
<evidence type="ECO:0000313" key="1">
    <source>
        <dbReference type="EMBL" id="CAD2168629.1"/>
    </source>
</evidence>
<sequence length="212" mass="25506">MRRVLGDFLLEELEINHPVLFKIDALSTQDYFNLYKSVLSYSLDDLKNLKYELHLYFIFIYADICENTRKTSERQKIPEEYRKTVNNIIKNSNAFEIDEFTGKKLNIKSIRKLILFCKDVLNIQDRKKFEEFFRNYDNSGIYEIRILFSSHHAKFDLIFIFIHKVKSWDFQVTIKPEFLFFALLISLFLWDQIDEPISETKIFKTNLLQGLK</sequence>
<dbReference type="OrthoDB" id="5905661at2759"/>
<evidence type="ECO:0000313" key="2">
    <source>
        <dbReference type="Proteomes" id="UP000580250"/>
    </source>
</evidence>
<organism evidence="1 2">
    <name type="scientific">Meloidogyne enterolobii</name>
    <name type="common">Root-knot nematode worm</name>
    <name type="synonym">Meloidogyne mayaguensis</name>
    <dbReference type="NCBI Taxonomy" id="390850"/>
    <lineage>
        <taxon>Eukaryota</taxon>
        <taxon>Metazoa</taxon>
        <taxon>Ecdysozoa</taxon>
        <taxon>Nematoda</taxon>
        <taxon>Chromadorea</taxon>
        <taxon>Rhabditida</taxon>
        <taxon>Tylenchina</taxon>
        <taxon>Tylenchomorpha</taxon>
        <taxon>Tylenchoidea</taxon>
        <taxon>Meloidogynidae</taxon>
        <taxon>Meloidogyninae</taxon>
        <taxon>Meloidogyne</taxon>
    </lineage>
</organism>
<dbReference type="AlphaFoldDB" id="A0A6V7V1Q2"/>
<protein>
    <submittedName>
        <fullName evidence="1">Uncharacterized protein</fullName>
    </submittedName>
</protein>
<dbReference type="EMBL" id="CAJEWN010000143">
    <property type="protein sequence ID" value="CAD2168629.1"/>
    <property type="molecule type" value="Genomic_DNA"/>
</dbReference>
<reference evidence="1 2" key="1">
    <citation type="submission" date="2020-08" db="EMBL/GenBank/DDBJ databases">
        <authorList>
            <person name="Koutsovoulos G."/>
            <person name="Danchin GJ E."/>
        </authorList>
    </citation>
    <scope>NUCLEOTIDE SEQUENCE [LARGE SCALE GENOMIC DNA]</scope>
</reference>
<gene>
    <name evidence="1" type="ORF">MENT_LOCUS20011</name>
</gene>